<name>A0A4S5E1B9_9ACTN</name>
<evidence type="ECO:0000313" key="2">
    <source>
        <dbReference type="EMBL" id="THJ65100.1"/>
    </source>
</evidence>
<comment type="caution">
    <text evidence="2">The sequence shown here is derived from an EMBL/GenBank/DDBJ whole genome shotgun (WGS) entry which is preliminary data.</text>
</comment>
<organism evidence="2 3">
    <name type="scientific">Candidatus Frankia alpina</name>
    <dbReference type="NCBI Taxonomy" id="2699483"/>
    <lineage>
        <taxon>Bacteria</taxon>
        <taxon>Bacillati</taxon>
        <taxon>Actinomycetota</taxon>
        <taxon>Actinomycetes</taxon>
        <taxon>Frankiales</taxon>
        <taxon>Frankiaceae</taxon>
        <taxon>Frankia</taxon>
    </lineage>
</organism>
<feature type="region of interest" description="Disordered" evidence="1">
    <location>
        <begin position="137"/>
        <end position="157"/>
    </location>
</feature>
<sequence length="157" mass="16746">MPDPSRRRTGLPDVDPLIDVHETEQGTLDEMITLDAAESAVAAVRRDDLVAEQDAALRRWRAAKGRLTRAQRDGGAETIAAARERVTAASAEFDRISDAVLGELATISQARHDSVGEIYGQIRRSWDADAAVTTALARSRATGPATGGATDDGPRGR</sequence>
<gene>
    <name evidence="2" type="ORF">E7Y31_17225</name>
</gene>
<evidence type="ECO:0000256" key="1">
    <source>
        <dbReference type="SAM" id="MobiDB-lite"/>
    </source>
</evidence>
<accession>A0A4S5E1B9</accession>
<protein>
    <submittedName>
        <fullName evidence="2">Uncharacterized protein</fullName>
    </submittedName>
</protein>
<proteinExistence type="predicted"/>
<dbReference type="OrthoDB" id="9890639at2"/>
<dbReference type="AlphaFoldDB" id="A0A4S5E1B9"/>
<evidence type="ECO:0000313" key="3">
    <source>
        <dbReference type="Proteomes" id="UP000305282"/>
    </source>
</evidence>
<feature type="compositionally biased region" description="Low complexity" evidence="1">
    <location>
        <begin position="141"/>
        <end position="151"/>
    </location>
</feature>
<dbReference type="RefSeq" id="WP_136448988.1">
    <property type="nucleotide sequence ID" value="NZ_SSXH01000511.1"/>
</dbReference>
<keyword evidence="3" id="KW-1185">Reference proteome</keyword>
<dbReference type="Proteomes" id="UP000305282">
    <property type="component" value="Unassembled WGS sequence"/>
</dbReference>
<dbReference type="EMBL" id="SSXH01000511">
    <property type="protein sequence ID" value="THJ65100.1"/>
    <property type="molecule type" value="Genomic_DNA"/>
</dbReference>
<reference evidence="2 3" key="1">
    <citation type="submission" date="2019-04" db="EMBL/GenBank/DDBJ databases">
        <title>Draft genome sequences for three unisolated Alnus-infective Frankia Sp+ strains, AgTrS, AiOr and AvVan, the first sequenced Frankia strains able to sporulate in-planta.</title>
        <authorList>
            <person name="Bethencourt L."/>
            <person name="Vautrin F."/>
            <person name="Taib N."/>
            <person name="Dubost A."/>
            <person name="Castro-Garcia L."/>
            <person name="Imbaud O."/>
            <person name="Abrouk D."/>
            <person name="Fournier P."/>
            <person name="Briolay J."/>
            <person name="Nguyen A."/>
            <person name="Normand P."/>
            <person name="Fernandez M.P."/>
            <person name="Brochier-Armanet C."/>
            <person name="Herrera-Belaroussi A."/>
        </authorList>
    </citation>
    <scope>NUCLEOTIDE SEQUENCE [LARGE SCALE GENOMIC DNA]</scope>
    <source>
        <strain evidence="2 3">AvVan</strain>
    </source>
</reference>